<gene>
    <name evidence="2" type="ORF">DLNHIDIE_03291</name>
</gene>
<sequence>MMFKKMMMATVLGLGLAGSTMAIAADTSSSATESSAITAASTTPAFMSPAWAKELCTAWNNNPTLTEKLAGSWIKNNGGKGYKIMEVSDSSMKTTPPIQLEIAAKDGKAECTYGGAVKVADLNYNYDYKMWATTHDWHHMGSPAMAMMFGRLNFKGPKMEAMENMGPFSEFLKLVKEVPATVPAS</sequence>
<dbReference type="Proteomes" id="UP000315403">
    <property type="component" value="Unassembled WGS sequence"/>
</dbReference>
<dbReference type="SUPFAM" id="SSF55718">
    <property type="entry name" value="SCP-like"/>
    <property type="match status" value="1"/>
</dbReference>
<evidence type="ECO:0000313" key="3">
    <source>
        <dbReference type="Proteomes" id="UP000315403"/>
    </source>
</evidence>
<dbReference type="Gene3D" id="3.30.1050.10">
    <property type="entry name" value="SCP2 sterol-binding domain"/>
    <property type="match status" value="1"/>
</dbReference>
<dbReference type="RefSeq" id="WP_226825926.1">
    <property type="nucleotide sequence ID" value="NZ_AFOH01000156.1"/>
</dbReference>
<dbReference type="InterPro" id="IPR036527">
    <property type="entry name" value="SCP2_sterol-bd_dom_sf"/>
</dbReference>
<dbReference type="EMBL" id="SZUV01000005">
    <property type="protein sequence ID" value="TQN49438.1"/>
    <property type="molecule type" value="Genomic_DNA"/>
</dbReference>
<reference evidence="2 3" key="1">
    <citation type="submission" date="2019-03" db="EMBL/GenBank/DDBJ databases">
        <title>New insights into Acidothiobacillus thiooxidans sulfur metabolism through coupled gene expression, solution geochemistry, microscopy and spectroscopy analyses.</title>
        <authorList>
            <person name="Camacho D."/>
            <person name="Frazao R."/>
            <person name="Fouillen A."/>
            <person name="Nanci A."/>
            <person name="Lang B.F."/>
            <person name="Apte S.C."/>
            <person name="Baron C."/>
            <person name="Warren L.A."/>
        </authorList>
    </citation>
    <scope>NUCLEOTIDE SEQUENCE [LARGE SCALE GENOMIC DNA]</scope>
    <source>
        <strain evidence="2 3">ATCC 19377</strain>
    </source>
</reference>
<evidence type="ECO:0008006" key="4">
    <source>
        <dbReference type="Google" id="ProtNLM"/>
    </source>
</evidence>
<name>A0A543PZD0_ACITH</name>
<dbReference type="AlphaFoldDB" id="A0A543PZD0"/>
<organism evidence="2 3">
    <name type="scientific">Acidithiobacillus thiooxidans ATCC 19377</name>
    <dbReference type="NCBI Taxonomy" id="637390"/>
    <lineage>
        <taxon>Bacteria</taxon>
        <taxon>Pseudomonadati</taxon>
        <taxon>Pseudomonadota</taxon>
        <taxon>Acidithiobacillia</taxon>
        <taxon>Acidithiobacillales</taxon>
        <taxon>Acidithiobacillaceae</taxon>
        <taxon>Acidithiobacillus</taxon>
    </lineage>
</organism>
<comment type="caution">
    <text evidence="2">The sequence shown here is derived from an EMBL/GenBank/DDBJ whole genome shotgun (WGS) entry which is preliminary data.</text>
</comment>
<protein>
    <recommendedName>
        <fullName evidence="4">SCP2 domain-containing protein</fullName>
    </recommendedName>
</protein>
<feature type="signal peptide" evidence="1">
    <location>
        <begin position="1"/>
        <end position="24"/>
    </location>
</feature>
<proteinExistence type="predicted"/>
<evidence type="ECO:0000256" key="1">
    <source>
        <dbReference type="SAM" id="SignalP"/>
    </source>
</evidence>
<accession>A0A543PZD0</accession>
<feature type="chain" id="PRO_5022084529" description="SCP2 domain-containing protein" evidence="1">
    <location>
        <begin position="25"/>
        <end position="185"/>
    </location>
</feature>
<dbReference type="GeneID" id="60695281"/>
<keyword evidence="1" id="KW-0732">Signal</keyword>
<evidence type="ECO:0000313" key="2">
    <source>
        <dbReference type="EMBL" id="TQN49438.1"/>
    </source>
</evidence>